<dbReference type="Proteomes" id="UP001623330">
    <property type="component" value="Unassembled WGS sequence"/>
</dbReference>
<evidence type="ECO:0000256" key="3">
    <source>
        <dbReference type="ARBA" id="ARBA00023125"/>
    </source>
</evidence>
<sequence length="642" mass="71274">MTEDVPKKRGRGRPRKAADANSTNNGNGNAKTGSTMTDVTNDGDGIAAAALKELGESRKTRGRPKKKVDDDFVPGEVAEEVDDSVIDEELMRKPKRNKISTKSGEKKRVLSTLEQKGRIIRSLKDLSSARDKIERVYGLNRERLLELAKIKEGFEACLFDVSQEDIQSGSPYWLGTKKSCQLGTKGATDEKAAVEKLIAEHSPQFDELSEEQYQTLFKTNENPIDYVIGDTGFTLSAGQRAEFPVLPDYQRYGFVFNAGGLVTDMAWLAGLASNEQYLAVAVSQYRSTTADGNLRMFDQETHISCIQIYQIDPATLSLKKQFDILHPYGEIWDLRWHEGIEPNKSSLGVLFFASQSGNVKVLEIPDSIREKRVLCKGASLDLGITNSCITTYDFLSTGRLICGFKNGYVAEFDLSDTERYREPSFYSQVHSSYITTIVVAHSAYEADTVGTLSVDGYFYLFNPRNIFTTKTNVTRFRGGNMFPMVYLPQLYALVYADGANCLRSVVPRAAFSQQTMSSIETNVSSVASSILHPLILYGSSSGSLYVSNAARRLLTGTKNSAAAGRALKLWQWDFNPNTHSYRLDQNYKVDKLNGSEMTSMEIDAPGVNITCVKWNENPQTGKFYCFANAAGLVTIEKIGEKD</sequence>
<accession>A0ABR4P0G9</accession>
<evidence type="ECO:0000256" key="5">
    <source>
        <dbReference type="ARBA" id="ARBA00023242"/>
    </source>
</evidence>
<dbReference type="InterPro" id="IPR036322">
    <property type="entry name" value="WD40_repeat_dom_sf"/>
</dbReference>
<dbReference type="Pfam" id="PF02178">
    <property type="entry name" value="AT_hook"/>
    <property type="match status" value="2"/>
</dbReference>
<name>A0ABR4P0G9_9SACH</name>
<dbReference type="InterPro" id="IPR017956">
    <property type="entry name" value="AT_hook_DNA-bd_motif"/>
</dbReference>
<evidence type="ECO:0000256" key="1">
    <source>
        <dbReference type="ARBA" id="ARBA00004123"/>
    </source>
</evidence>
<evidence type="ECO:0000256" key="2">
    <source>
        <dbReference type="ARBA" id="ARBA00022737"/>
    </source>
</evidence>
<keyword evidence="4" id="KW-0804">Transcription</keyword>
<dbReference type="InterPro" id="IPR015943">
    <property type="entry name" value="WD40/YVTN_repeat-like_dom_sf"/>
</dbReference>
<keyword evidence="8" id="KW-1185">Reference proteome</keyword>
<evidence type="ECO:0000256" key="4">
    <source>
        <dbReference type="ARBA" id="ARBA00023163"/>
    </source>
</evidence>
<feature type="compositionally biased region" description="Polar residues" evidence="6">
    <location>
        <begin position="20"/>
        <end position="40"/>
    </location>
</feature>
<evidence type="ECO:0000313" key="7">
    <source>
        <dbReference type="EMBL" id="KAL3235087.1"/>
    </source>
</evidence>
<dbReference type="SMART" id="SM00384">
    <property type="entry name" value="AT_hook"/>
    <property type="match status" value="2"/>
</dbReference>
<organism evidence="7 8">
    <name type="scientific">Nakaseomyces bracarensis</name>
    <dbReference type="NCBI Taxonomy" id="273131"/>
    <lineage>
        <taxon>Eukaryota</taxon>
        <taxon>Fungi</taxon>
        <taxon>Dikarya</taxon>
        <taxon>Ascomycota</taxon>
        <taxon>Saccharomycotina</taxon>
        <taxon>Saccharomycetes</taxon>
        <taxon>Saccharomycetales</taxon>
        <taxon>Saccharomycetaceae</taxon>
        <taxon>Nakaseomyces</taxon>
    </lineage>
</organism>
<evidence type="ECO:0000313" key="8">
    <source>
        <dbReference type="Proteomes" id="UP001623330"/>
    </source>
</evidence>
<dbReference type="SUPFAM" id="SSF50978">
    <property type="entry name" value="WD40 repeat-like"/>
    <property type="match status" value="1"/>
</dbReference>
<evidence type="ECO:0000256" key="6">
    <source>
        <dbReference type="SAM" id="MobiDB-lite"/>
    </source>
</evidence>
<gene>
    <name evidence="7" type="ORF">RNJ44_02875</name>
</gene>
<dbReference type="Gene3D" id="2.130.10.10">
    <property type="entry name" value="YVTN repeat-like/Quinoprotein amine dehydrogenase"/>
    <property type="match status" value="1"/>
</dbReference>
<keyword evidence="5" id="KW-0539">Nucleus</keyword>
<keyword evidence="3" id="KW-0238">DNA-binding</keyword>
<dbReference type="EMBL" id="JBEVYD010000002">
    <property type="protein sequence ID" value="KAL3235087.1"/>
    <property type="molecule type" value="Genomic_DNA"/>
</dbReference>
<keyword evidence="2" id="KW-0677">Repeat</keyword>
<reference evidence="7 8" key="1">
    <citation type="submission" date="2024-05" db="EMBL/GenBank/DDBJ databases">
        <title>Long read based assembly of the Candida bracarensis genome reveals expanded adhesin content.</title>
        <authorList>
            <person name="Marcet-Houben M."/>
            <person name="Ksiezopolska E."/>
            <person name="Gabaldon T."/>
        </authorList>
    </citation>
    <scope>NUCLEOTIDE SEQUENCE [LARGE SCALE GENOMIC DNA]</scope>
    <source>
        <strain evidence="7 8">CBM6</strain>
    </source>
</reference>
<protein>
    <submittedName>
        <fullName evidence="7">Transcription factor tau 91 kDa subunit</fullName>
    </submittedName>
</protein>
<proteinExistence type="predicted"/>
<feature type="region of interest" description="Disordered" evidence="6">
    <location>
        <begin position="1"/>
        <end position="70"/>
    </location>
</feature>
<dbReference type="PRINTS" id="PR00929">
    <property type="entry name" value="ATHOOK"/>
</dbReference>
<comment type="caution">
    <text evidence="7">The sequence shown here is derived from an EMBL/GenBank/DDBJ whole genome shotgun (WGS) entry which is preliminary data.</text>
</comment>
<comment type="subcellular location">
    <subcellularLocation>
        <location evidence="1">Nucleus</location>
    </subcellularLocation>
</comment>
<dbReference type="InterPro" id="IPR052416">
    <property type="entry name" value="GTF3C_component"/>
</dbReference>
<dbReference type="PRINTS" id="PR00930">
    <property type="entry name" value="HIGHMOBLTYIY"/>
</dbReference>
<dbReference type="PANTHER" id="PTHR15052:SF2">
    <property type="entry name" value="GENERAL TRANSCRIPTION FACTOR 3C POLYPEPTIDE 2"/>
    <property type="match status" value="1"/>
</dbReference>
<dbReference type="PANTHER" id="PTHR15052">
    <property type="entry name" value="RNA POLYMERASE III TRANSCRIPTION INITIATION FACTOR COMPLEX SUBUNIT"/>
    <property type="match status" value="1"/>
</dbReference>
<dbReference type="InterPro" id="IPR000116">
    <property type="entry name" value="HMGA"/>
</dbReference>